<dbReference type="Proteomes" id="UP001162483">
    <property type="component" value="Unassembled WGS sequence"/>
</dbReference>
<reference evidence="1" key="1">
    <citation type="submission" date="2023-05" db="EMBL/GenBank/DDBJ databases">
        <authorList>
            <person name="Stuckert A."/>
        </authorList>
    </citation>
    <scope>NUCLEOTIDE SEQUENCE</scope>
</reference>
<protein>
    <submittedName>
        <fullName evidence="1">Uncharacterized protein</fullName>
    </submittedName>
</protein>
<name>A0ABN9AJZ8_9NEOB</name>
<evidence type="ECO:0000313" key="2">
    <source>
        <dbReference type="Proteomes" id="UP001162483"/>
    </source>
</evidence>
<accession>A0ABN9AJZ8</accession>
<organism evidence="1 2">
    <name type="scientific">Staurois parvus</name>
    <dbReference type="NCBI Taxonomy" id="386267"/>
    <lineage>
        <taxon>Eukaryota</taxon>
        <taxon>Metazoa</taxon>
        <taxon>Chordata</taxon>
        <taxon>Craniata</taxon>
        <taxon>Vertebrata</taxon>
        <taxon>Euteleostomi</taxon>
        <taxon>Amphibia</taxon>
        <taxon>Batrachia</taxon>
        <taxon>Anura</taxon>
        <taxon>Neobatrachia</taxon>
        <taxon>Ranoidea</taxon>
        <taxon>Ranidae</taxon>
        <taxon>Staurois</taxon>
    </lineage>
</organism>
<feature type="non-terminal residue" evidence="1">
    <location>
        <position position="1"/>
    </location>
</feature>
<comment type="caution">
    <text evidence="1">The sequence shown here is derived from an EMBL/GenBank/DDBJ whole genome shotgun (WGS) entry which is preliminary data.</text>
</comment>
<evidence type="ECO:0000313" key="1">
    <source>
        <dbReference type="EMBL" id="CAI9536356.1"/>
    </source>
</evidence>
<proteinExistence type="predicted"/>
<gene>
    <name evidence="1" type="ORF">SPARVUS_LOCUS1017083</name>
</gene>
<dbReference type="EMBL" id="CATNWA010000315">
    <property type="protein sequence ID" value="CAI9536356.1"/>
    <property type="molecule type" value="Genomic_DNA"/>
</dbReference>
<keyword evidence="2" id="KW-1185">Reference proteome</keyword>
<sequence length="52" mass="5884">TKQYSGADRGEICIFYIQVSPPLVIPRRHPVIDSETPIVGRDLCTRSRSCDH</sequence>